<dbReference type="PANTHER" id="PTHR22916">
    <property type="entry name" value="GLYCOSYLTRANSFERASE"/>
    <property type="match status" value="1"/>
</dbReference>
<protein>
    <submittedName>
        <fullName evidence="2">Family 2 glycosyl transferase</fullName>
    </submittedName>
</protein>
<organism evidence="2 3">
    <name type="scientific">Nostoc piscinale CENA21</name>
    <dbReference type="NCBI Taxonomy" id="224013"/>
    <lineage>
        <taxon>Bacteria</taxon>
        <taxon>Bacillati</taxon>
        <taxon>Cyanobacteriota</taxon>
        <taxon>Cyanophyceae</taxon>
        <taxon>Nostocales</taxon>
        <taxon>Nostocaceae</taxon>
        <taxon>Nostoc</taxon>
    </lineage>
</organism>
<gene>
    <name evidence="2" type="ORF">ACX27_21305</name>
</gene>
<dbReference type="Pfam" id="PF00535">
    <property type="entry name" value="Glycos_transf_2"/>
    <property type="match status" value="1"/>
</dbReference>
<dbReference type="KEGG" id="npz:ACX27_21305"/>
<reference evidence="2 3" key="2">
    <citation type="journal article" date="2016" name="Genome Announc.">
        <title>Draft Genome Sequence of the N2-Fixing Cyanobacterium Nostoc piscinale CENA21, Isolated from the Brazilian Amazon Floodplain.</title>
        <authorList>
            <person name="Leao T."/>
            <person name="Guimaraes P.I."/>
            <person name="de Melo A.G."/>
            <person name="Ramos R.T."/>
            <person name="Leao P.N."/>
            <person name="Silva A."/>
            <person name="Fiore M.F."/>
            <person name="Schneider M.P."/>
        </authorList>
    </citation>
    <scope>NUCLEOTIDE SEQUENCE [LARGE SCALE GENOMIC DNA]</scope>
    <source>
        <strain evidence="2 3">CENA21</strain>
    </source>
</reference>
<dbReference type="GO" id="GO:0016758">
    <property type="term" value="F:hexosyltransferase activity"/>
    <property type="evidence" value="ECO:0007669"/>
    <property type="project" value="UniProtKB-ARBA"/>
</dbReference>
<evidence type="ECO:0000313" key="3">
    <source>
        <dbReference type="Proteomes" id="UP000062645"/>
    </source>
</evidence>
<reference evidence="3" key="1">
    <citation type="submission" date="2015-07" db="EMBL/GenBank/DDBJ databases">
        <title>Genome Of Nitrogen-Fixing Cyanobacterium Nostoc piscinale CENA21 From Solimoes/Amazon River Floodplain Sediments And Comparative Genomics To Uncover Biosynthetic Natural Products Potential.</title>
        <authorList>
            <person name="Leao T.F."/>
            <person name="Leao P.N."/>
            <person name="Guimaraes P.I."/>
            <person name="de Melo A.G.C."/>
            <person name="Ramos R.T.J."/>
            <person name="Silva A."/>
            <person name="Fiore M.F."/>
            <person name="Schneider M.P.C."/>
        </authorList>
    </citation>
    <scope>NUCLEOTIDE SEQUENCE [LARGE SCALE GENOMIC DNA]</scope>
    <source>
        <strain evidence="3">CENA21</strain>
    </source>
</reference>
<dbReference type="EMBL" id="CP012036">
    <property type="protein sequence ID" value="ALF54790.1"/>
    <property type="molecule type" value="Genomic_DNA"/>
</dbReference>
<dbReference type="RefSeq" id="WP_062295344.1">
    <property type="nucleotide sequence ID" value="NZ_CP012036.1"/>
</dbReference>
<dbReference type="OrthoDB" id="9812327at2"/>
<evidence type="ECO:0000313" key="2">
    <source>
        <dbReference type="EMBL" id="ALF54790.1"/>
    </source>
</evidence>
<evidence type="ECO:0000259" key="1">
    <source>
        <dbReference type="Pfam" id="PF00535"/>
    </source>
</evidence>
<proteinExistence type="predicted"/>
<keyword evidence="3" id="KW-1185">Reference proteome</keyword>
<sequence>MNSSLQGKPIVSVIVPTFNRANLLPRAISSILQQTLSNFELIIVDDGSTDNTAEVVKEFTDPRIKFLPLGKNYGGSYARNQGIKAASTELIAFLDSDDEWLAEKLELQVKRLQESDDPLATVVYCLGYECVEGQRKIPSLHLHEGDVFDNLLRGWLPPTTSLFMVKRSALLEVNGFDESLPSFQDYDLWLSLAAANNHFLAVDQPLIIRYFHDQQIRGNLAAKSTGLEIFKNKWSLAIKQRVGYIEYWKLISLKMSIIQLIKVGKSVEEGKRLMAFRYTVGLLQHLPWSINMIIRGIVLSTLGNNGYRSVFMMKSKVMQLINGFDKFQY</sequence>
<dbReference type="PATRIC" id="fig|224013.5.peg.5112"/>
<dbReference type="AlphaFoldDB" id="A0A0M4STS9"/>
<dbReference type="PANTHER" id="PTHR22916:SF3">
    <property type="entry name" value="UDP-GLCNAC:BETAGAL BETA-1,3-N-ACETYLGLUCOSAMINYLTRANSFERASE-LIKE PROTEIN 1"/>
    <property type="match status" value="1"/>
</dbReference>
<dbReference type="Proteomes" id="UP000062645">
    <property type="component" value="Chromosome"/>
</dbReference>
<keyword evidence="2" id="KW-0808">Transferase</keyword>
<accession>A0A0M4STS9</accession>
<dbReference type="CDD" id="cd00761">
    <property type="entry name" value="Glyco_tranf_GTA_type"/>
    <property type="match status" value="1"/>
</dbReference>
<dbReference type="Gene3D" id="3.90.550.10">
    <property type="entry name" value="Spore Coat Polysaccharide Biosynthesis Protein SpsA, Chain A"/>
    <property type="match status" value="1"/>
</dbReference>
<name>A0A0M4STS9_9NOSO</name>
<dbReference type="SUPFAM" id="SSF53448">
    <property type="entry name" value="Nucleotide-diphospho-sugar transferases"/>
    <property type="match status" value="1"/>
</dbReference>
<dbReference type="InterPro" id="IPR001173">
    <property type="entry name" value="Glyco_trans_2-like"/>
</dbReference>
<feature type="domain" description="Glycosyltransferase 2-like" evidence="1">
    <location>
        <begin position="12"/>
        <end position="117"/>
    </location>
</feature>
<dbReference type="InterPro" id="IPR029044">
    <property type="entry name" value="Nucleotide-diphossugar_trans"/>
</dbReference>
<dbReference type="STRING" id="224013.ACX27_21305"/>